<dbReference type="AlphaFoldDB" id="A0A2V2LF26"/>
<name>A0A2V2LF26_9RHOB</name>
<evidence type="ECO:0000313" key="2">
    <source>
        <dbReference type="Proteomes" id="UP000245680"/>
    </source>
</evidence>
<organism evidence="1 2">
    <name type="scientific">Meridianimarinicoccus roseus</name>
    <dbReference type="NCBI Taxonomy" id="2072018"/>
    <lineage>
        <taxon>Bacteria</taxon>
        <taxon>Pseudomonadati</taxon>
        <taxon>Pseudomonadota</taxon>
        <taxon>Alphaproteobacteria</taxon>
        <taxon>Rhodobacterales</taxon>
        <taxon>Paracoccaceae</taxon>
        <taxon>Meridianimarinicoccus</taxon>
    </lineage>
</organism>
<protein>
    <submittedName>
        <fullName evidence="1">Uncharacterized protein</fullName>
    </submittedName>
</protein>
<reference evidence="1 2" key="1">
    <citation type="submission" date="2018-05" db="EMBL/GenBank/DDBJ databases">
        <title>Rhodobacteraceae gen. nov., sp. nov. isolated from sea water.</title>
        <authorList>
            <person name="Ren Y."/>
        </authorList>
    </citation>
    <scope>NUCLEOTIDE SEQUENCE [LARGE SCALE GENOMIC DNA]</scope>
    <source>
        <strain evidence="1 2">TG-679</strain>
    </source>
</reference>
<sequence length="77" mass="8626">MPEFPKLKAQPHGLKRAVLLPMAERSDKLLLVDWAGEWRAIEGADPGRGVWAHITPKLWCVIESLPTFENAAANRHS</sequence>
<comment type="caution">
    <text evidence="1">The sequence shown here is derived from an EMBL/GenBank/DDBJ whole genome shotgun (WGS) entry which is preliminary data.</text>
</comment>
<dbReference type="EMBL" id="QGKU01000041">
    <property type="protein sequence ID" value="PWR02104.1"/>
    <property type="molecule type" value="Genomic_DNA"/>
</dbReference>
<keyword evidence="2" id="KW-1185">Reference proteome</keyword>
<evidence type="ECO:0000313" key="1">
    <source>
        <dbReference type="EMBL" id="PWR02104.1"/>
    </source>
</evidence>
<dbReference type="InterPro" id="IPR014710">
    <property type="entry name" value="RmlC-like_jellyroll"/>
</dbReference>
<dbReference type="Proteomes" id="UP000245680">
    <property type="component" value="Unassembled WGS sequence"/>
</dbReference>
<accession>A0A2V2LF26</accession>
<dbReference type="Gene3D" id="2.60.120.10">
    <property type="entry name" value="Jelly Rolls"/>
    <property type="match status" value="1"/>
</dbReference>
<gene>
    <name evidence="1" type="ORF">DKT77_13545</name>
</gene>
<proteinExistence type="predicted"/>
<dbReference type="OrthoDB" id="285029at2"/>